<dbReference type="PANTHER" id="PTHR31851">
    <property type="entry name" value="FE(2+)/MN(2+) TRANSPORTER PCL1"/>
    <property type="match status" value="1"/>
</dbReference>
<evidence type="ECO:0000256" key="3">
    <source>
        <dbReference type="ARBA" id="ARBA00022496"/>
    </source>
</evidence>
<evidence type="ECO:0000256" key="9">
    <source>
        <dbReference type="RuleBase" id="RU369115"/>
    </source>
</evidence>
<keyword evidence="6" id="KW-1133">Transmembrane helix</keyword>
<accession>A0A835IYS4</accession>
<dbReference type="GO" id="GO:0140315">
    <property type="term" value="F:iron ion sequestering activity"/>
    <property type="evidence" value="ECO:0007669"/>
    <property type="project" value="UniProtKB-UniRule"/>
</dbReference>
<keyword evidence="9" id="KW-0813">Transport</keyword>
<dbReference type="AlphaFoldDB" id="A0A835IYS4"/>
<sequence>MEEVAMKNNFNLPDALHQWLRVAILGSNDGLLSTTSLMLGMAAASKDWWDMIRVGVVAGACSMAVGEYVSLATQRDIEEVGQTKNSDPHLFGQESIQPEFSLSPSNKMNTNSMSVLLTLASPTKKNQGKATNQREACEHDIYDTQNRIRLCNITWKITYCERDVTSSGIIAIYVA</sequence>
<reference evidence="10 11" key="1">
    <citation type="submission" date="2020-10" db="EMBL/GenBank/DDBJ databases">
        <title>The Coptis chinensis genome and diversification of protoberbering-type alkaloids.</title>
        <authorList>
            <person name="Wang B."/>
            <person name="Shu S."/>
            <person name="Song C."/>
            <person name="Liu Y."/>
        </authorList>
    </citation>
    <scope>NUCLEOTIDE SEQUENCE [LARGE SCALE GENOMIC DNA]</scope>
    <source>
        <strain evidence="10">HL-2020</strain>
        <tissue evidence="10">Leaf</tissue>
    </source>
</reference>
<comment type="similarity">
    <text evidence="2 9">Belongs to the CCC1 family.</text>
</comment>
<keyword evidence="3" id="KW-0408">Iron</keyword>
<evidence type="ECO:0000256" key="5">
    <source>
        <dbReference type="ARBA" id="ARBA00022692"/>
    </source>
</evidence>
<dbReference type="GO" id="GO:0005381">
    <property type="term" value="F:iron ion transmembrane transporter activity"/>
    <property type="evidence" value="ECO:0007669"/>
    <property type="project" value="UniProtKB-UniRule"/>
</dbReference>
<keyword evidence="9" id="KW-0406">Ion transport</keyword>
<evidence type="ECO:0000256" key="7">
    <source>
        <dbReference type="ARBA" id="ARBA00023136"/>
    </source>
</evidence>
<comment type="function">
    <text evidence="9">Vacuolar Fe(2+) uptake transporter.</text>
</comment>
<keyword evidence="3" id="KW-0410">Iron transport</keyword>
<evidence type="ECO:0000256" key="1">
    <source>
        <dbReference type="ARBA" id="ARBA00004128"/>
    </source>
</evidence>
<evidence type="ECO:0000256" key="2">
    <source>
        <dbReference type="ARBA" id="ARBA00007049"/>
    </source>
</evidence>
<dbReference type="GO" id="GO:0005774">
    <property type="term" value="C:vacuolar membrane"/>
    <property type="evidence" value="ECO:0007669"/>
    <property type="project" value="UniProtKB-SubCell"/>
</dbReference>
<comment type="catalytic activity">
    <reaction evidence="8">
        <text>Fe(2+)(in) = Fe(2+)(out)</text>
        <dbReference type="Rhea" id="RHEA:28486"/>
        <dbReference type="ChEBI" id="CHEBI:29033"/>
    </reaction>
    <physiologicalReaction direction="left-to-right" evidence="8">
        <dbReference type="Rhea" id="RHEA:28487"/>
    </physiologicalReaction>
</comment>
<dbReference type="Proteomes" id="UP000631114">
    <property type="component" value="Unassembled WGS sequence"/>
</dbReference>
<name>A0A835IYS4_9MAGN</name>
<evidence type="ECO:0000256" key="6">
    <source>
        <dbReference type="ARBA" id="ARBA00022989"/>
    </source>
</evidence>
<keyword evidence="4 9" id="KW-0926">Vacuole</keyword>
<gene>
    <name evidence="10" type="ORF">IFM89_031336</name>
</gene>
<dbReference type="GO" id="GO:0005384">
    <property type="term" value="F:manganese ion transmembrane transporter activity"/>
    <property type="evidence" value="ECO:0007669"/>
    <property type="project" value="InterPro"/>
</dbReference>
<dbReference type="InterPro" id="IPR008217">
    <property type="entry name" value="Ccc1_fam"/>
</dbReference>
<evidence type="ECO:0000256" key="4">
    <source>
        <dbReference type="ARBA" id="ARBA00022554"/>
    </source>
</evidence>
<comment type="caution">
    <text evidence="10">The sequence shown here is derived from an EMBL/GenBank/DDBJ whole genome shotgun (WGS) entry which is preliminary data.</text>
</comment>
<dbReference type="Pfam" id="PF01988">
    <property type="entry name" value="VIT1"/>
    <property type="match status" value="1"/>
</dbReference>
<keyword evidence="7" id="KW-0472">Membrane</keyword>
<keyword evidence="11" id="KW-1185">Reference proteome</keyword>
<proteinExistence type="inferred from homology"/>
<protein>
    <recommendedName>
        <fullName evidence="9">Vacuolar iron transporter</fullName>
    </recommendedName>
</protein>
<organism evidence="10 11">
    <name type="scientific">Coptis chinensis</name>
    <dbReference type="NCBI Taxonomy" id="261450"/>
    <lineage>
        <taxon>Eukaryota</taxon>
        <taxon>Viridiplantae</taxon>
        <taxon>Streptophyta</taxon>
        <taxon>Embryophyta</taxon>
        <taxon>Tracheophyta</taxon>
        <taxon>Spermatophyta</taxon>
        <taxon>Magnoliopsida</taxon>
        <taxon>Ranunculales</taxon>
        <taxon>Ranunculaceae</taxon>
        <taxon>Coptidoideae</taxon>
        <taxon>Coptis</taxon>
    </lineage>
</organism>
<evidence type="ECO:0000256" key="8">
    <source>
        <dbReference type="ARBA" id="ARBA00044464"/>
    </source>
</evidence>
<comment type="subcellular location">
    <subcellularLocation>
        <location evidence="1 9">Vacuole membrane</location>
        <topology evidence="1 9">Multi-pass membrane protein</topology>
    </subcellularLocation>
</comment>
<dbReference type="GO" id="GO:0030026">
    <property type="term" value="P:intracellular manganese ion homeostasis"/>
    <property type="evidence" value="ECO:0007669"/>
    <property type="project" value="InterPro"/>
</dbReference>
<keyword evidence="5" id="KW-0812">Transmembrane</keyword>
<dbReference type="EMBL" id="JADFTS010000001">
    <property type="protein sequence ID" value="KAF9626209.1"/>
    <property type="molecule type" value="Genomic_DNA"/>
</dbReference>
<evidence type="ECO:0000313" key="11">
    <source>
        <dbReference type="Proteomes" id="UP000631114"/>
    </source>
</evidence>
<evidence type="ECO:0000313" key="10">
    <source>
        <dbReference type="EMBL" id="KAF9626209.1"/>
    </source>
</evidence>
<dbReference type="OrthoDB" id="73465at2759"/>